<name>A0A7W6C895_9HYPH</name>
<dbReference type="InterPro" id="IPR008767">
    <property type="entry name" value="Phage_SPP1_head-tail_adaptor"/>
</dbReference>
<dbReference type="EMBL" id="JACIDV010000002">
    <property type="protein sequence ID" value="MBB3944699.1"/>
    <property type="molecule type" value="Genomic_DNA"/>
</dbReference>
<keyword evidence="2" id="KW-1185">Reference proteome</keyword>
<dbReference type="Proteomes" id="UP000565286">
    <property type="component" value="Unassembled WGS sequence"/>
</dbReference>
<dbReference type="AlphaFoldDB" id="A0A7W6C895"/>
<dbReference type="InterPro" id="IPR038666">
    <property type="entry name" value="SSP1_head-tail_sf"/>
</dbReference>
<protein>
    <submittedName>
        <fullName evidence="1">SPP1 family predicted phage head-tail adaptor</fullName>
    </submittedName>
</protein>
<evidence type="ECO:0000313" key="2">
    <source>
        <dbReference type="Proteomes" id="UP000565286"/>
    </source>
</evidence>
<dbReference type="RefSeq" id="WP_183893899.1">
    <property type="nucleotide sequence ID" value="NZ_JACIDV010000002.1"/>
</dbReference>
<comment type="caution">
    <text evidence="1">The sequence shown here is derived from an EMBL/GenBank/DDBJ whole genome shotgun (WGS) entry which is preliminary data.</text>
</comment>
<gene>
    <name evidence="1" type="ORF">GGQ73_000624</name>
</gene>
<accession>A0A7W6C895</accession>
<organism evidence="1 2">
    <name type="scientific">Rhizobium skierniewicense</name>
    <dbReference type="NCBI Taxonomy" id="984260"/>
    <lineage>
        <taxon>Bacteria</taxon>
        <taxon>Pseudomonadati</taxon>
        <taxon>Pseudomonadota</taxon>
        <taxon>Alphaproteobacteria</taxon>
        <taxon>Hyphomicrobiales</taxon>
        <taxon>Rhizobiaceae</taxon>
        <taxon>Rhizobium/Agrobacterium group</taxon>
        <taxon>Rhizobium</taxon>
    </lineage>
</organism>
<reference evidence="1 2" key="1">
    <citation type="submission" date="2020-08" db="EMBL/GenBank/DDBJ databases">
        <title>Genomic Encyclopedia of Type Strains, Phase IV (KMG-IV): sequencing the most valuable type-strain genomes for metagenomic binning, comparative biology and taxonomic classification.</title>
        <authorList>
            <person name="Goeker M."/>
        </authorList>
    </citation>
    <scope>NUCLEOTIDE SEQUENCE [LARGE SCALE GENOMIC DNA]</scope>
    <source>
        <strain evidence="1 2">DSM 26438</strain>
    </source>
</reference>
<evidence type="ECO:0000313" key="1">
    <source>
        <dbReference type="EMBL" id="MBB3944699.1"/>
    </source>
</evidence>
<dbReference type="Gene3D" id="2.40.10.270">
    <property type="entry name" value="Bacteriophage SPP1 head-tail adaptor protein"/>
    <property type="match status" value="1"/>
</dbReference>
<dbReference type="Pfam" id="PF05521">
    <property type="entry name" value="Phage_HCP"/>
    <property type="match status" value="1"/>
</dbReference>
<dbReference type="NCBIfam" id="TIGR01563">
    <property type="entry name" value="gp16_SPP1"/>
    <property type="match status" value="1"/>
</dbReference>
<proteinExistence type="predicted"/>
<sequence length="116" mass="13138">MAKPRSAGDLFHSVAFDQREGIDRGDGVTVGQWIEKFKVRAGFVHLRGGESVLADRLQGQHTQVIFVRSSPETRQINTDWRVRNVRTGVEYNIRDITPTDDRHWLDFLCQSGVATG</sequence>